<dbReference type="Pfam" id="PF00056">
    <property type="entry name" value="Ldh_1_N"/>
    <property type="match status" value="1"/>
</dbReference>
<dbReference type="SUPFAM" id="SSF51735">
    <property type="entry name" value="NAD(P)-binding Rossmann-fold domains"/>
    <property type="match status" value="1"/>
</dbReference>
<keyword evidence="5" id="KW-0520">NAD</keyword>
<dbReference type="Gene3D" id="3.40.50.720">
    <property type="entry name" value="NAD(P)-binding Rossmann-like Domain"/>
    <property type="match status" value="1"/>
</dbReference>
<dbReference type="InterPro" id="IPR022383">
    <property type="entry name" value="Lactate/malate_DH_C"/>
</dbReference>
<keyword evidence="4" id="KW-0560">Oxidoreductase</keyword>
<dbReference type="InterPro" id="IPR015955">
    <property type="entry name" value="Lactate_DH/Glyco_Ohase_4_C"/>
</dbReference>
<accession>B3S8Q1</accession>
<dbReference type="SUPFAM" id="SSF56327">
    <property type="entry name" value="LDH C-terminal domain-like"/>
    <property type="match status" value="1"/>
</dbReference>
<dbReference type="CDD" id="cd05295">
    <property type="entry name" value="MDH_like"/>
    <property type="match status" value="1"/>
</dbReference>
<evidence type="ECO:0000256" key="3">
    <source>
        <dbReference type="ARBA" id="ARBA00022532"/>
    </source>
</evidence>
<dbReference type="EMBL" id="DS985256">
    <property type="protein sequence ID" value="EDV20925.1"/>
    <property type="molecule type" value="Genomic_DNA"/>
</dbReference>
<evidence type="ECO:0000259" key="8">
    <source>
        <dbReference type="Pfam" id="PF02866"/>
    </source>
</evidence>
<dbReference type="InParanoid" id="B3S8Q1"/>
<dbReference type="GO" id="GO:0006099">
    <property type="term" value="P:tricarboxylic acid cycle"/>
    <property type="evidence" value="ECO:0000318"/>
    <property type="project" value="GO_Central"/>
</dbReference>
<reference evidence="9 10" key="1">
    <citation type="journal article" date="2008" name="Nature">
        <title>The Trichoplax genome and the nature of placozoans.</title>
        <authorList>
            <person name="Srivastava M."/>
            <person name="Begovic E."/>
            <person name="Chapman J."/>
            <person name="Putnam N.H."/>
            <person name="Hellsten U."/>
            <person name="Kawashima T."/>
            <person name="Kuo A."/>
            <person name="Mitros T."/>
            <person name="Salamov A."/>
            <person name="Carpenter M.L."/>
            <person name="Signorovitch A.Y."/>
            <person name="Moreno M.A."/>
            <person name="Kamm K."/>
            <person name="Grimwood J."/>
            <person name="Schmutz J."/>
            <person name="Shapiro H."/>
            <person name="Grigoriev I.V."/>
            <person name="Buss L.W."/>
            <person name="Schierwater B."/>
            <person name="Dellaporta S.L."/>
            <person name="Rokhsar D.S."/>
        </authorList>
    </citation>
    <scope>NUCLEOTIDE SEQUENCE [LARGE SCALE GENOMIC DNA]</scope>
    <source>
        <strain evidence="9 10">Grell-BS-1999</strain>
    </source>
</reference>
<protein>
    <recommendedName>
        <fullName evidence="2">Malate dehydrogenase, cytoplasmic</fullName>
    </recommendedName>
    <alternativeName>
        <fullName evidence="6">Putative malate dehydrogenase 1B</fullName>
    </alternativeName>
</protein>
<dbReference type="STRING" id="10228.B3S8Q1"/>
<feature type="domain" description="Lactate/malate dehydrogenase C-terminal" evidence="8">
    <location>
        <begin position="286"/>
        <end position="463"/>
    </location>
</feature>
<name>B3S8Q1_TRIAD</name>
<sequence length="479" mass="53163">MVLIVIAGRSNCPFYAKAELLADELAMNLPNFKVHKISKHPSEWEAWLRQTCLGMGFEHDTSPIVWRELVERGGAGKLIGDCNDFLEYVESYYHFSSSMMSEELTVVADENMETLAKDLAEAKIVKSWPLRVCITNASSSLVYNIVLSLANGDAFGKNEELDLRLVDSGENLEKLHGLVMELEDLAGPLLRKITATGQLDVGVKDAQVVILTDGSSIPIDASDEDKQTIINANRAIYQDYGPVIEEGIDKDGIIFIGGEAANYQASVLSKYAPKVPKRKFIALSSRLQENRAKSVLSNRLKVNSSKINNVIVWGNPQINQVIDVSKSHVYDCDSAIMGPADYSRSVVELVHDNKWINGTFQATVKDRHEEITKLRPGETSISIANSIIEQLSDFWHGKNDDIITSMSIISEGWYGIPYGIAFSFPVQLKARGELQVVTDWGLDETLRGKLVAIGRELFKVLNASSEAQSKKPKKLHFMI</sequence>
<evidence type="ECO:0000256" key="5">
    <source>
        <dbReference type="ARBA" id="ARBA00023027"/>
    </source>
</evidence>
<dbReference type="InterPro" id="IPR036291">
    <property type="entry name" value="NAD(P)-bd_dom_sf"/>
</dbReference>
<evidence type="ECO:0000259" key="7">
    <source>
        <dbReference type="Pfam" id="PF00056"/>
    </source>
</evidence>
<dbReference type="CTD" id="6757848"/>
<organism evidence="9 10">
    <name type="scientific">Trichoplax adhaerens</name>
    <name type="common">Trichoplax reptans</name>
    <dbReference type="NCBI Taxonomy" id="10228"/>
    <lineage>
        <taxon>Eukaryota</taxon>
        <taxon>Metazoa</taxon>
        <taxon>Placozoa</taxon>
        <taxon>Uniplacotomia</taxon>
        <taxon>Trichoplacea</taxon>
        <taxon>Trichoplacidae</taxon>
        <taxon>Trichoplax</taxon>
    </lineage>
</organism>
<evidence type="ECO:0000256" key="2">
    <source>
        <dbReference type="ARBA" id="ARBA00019899"/>
    </source>
</evidence>
<keyword evidence="3" id="KW-0816">Tricarboxylic acid cycle</keyword>
<dbReference type="GeneID" id="6757848"/>
<dbReference type="FunFam" id="3.40.50.720:FF:000144">
    <property type="entry name" value="Malate dehydrogenase [NADP]"/>
    <property type="match status" value="1"/>
</dbReference>
<dbReference type="GO" id="GO:0006108">
    <property type="term" value="P:malate metabolic process"/>
    <property type="evidence" value="ECO:0000318"/>
    <property type="project" value="GO_Central"/>
</dbReference>
<dbReference type="RefSeq" id="XP_002116569.1">
    <property type="nucleotide sequence ID" value="XM_002116533.1"/>
</dbReference>
<dbReference type="eggNOG" id="KOG1496">
    <property type="taxonomic scope" value="Eukaryota"/>
</dbReference>
<dbReference type="Pfam" id="PF02866">
    <property type="entry name" value="Ldh_1_C"/>
    <property type="match status" value="1"/>
</dbReference>
<evidence type="ECO:0000256" key="6">
    <source>
        <dbReference type="ARBA" id="ARBA00039310"/>
    </source>
</evidence>
<dbReference type="OrthoDB" id="1510206at2759"/>
<dbReference type="GO" id="GO:0006107">
    <property type="term" value="P:oxaloacetate metabolic process"/>
    <property type="evidence" value="ECO:0000318"/>
    <property type="project" value="GO_Central"/>
</dbReference>
<dbReference type="Gene3D" id="3.90.110.10">
    <property type="entry name" value="Lactate dehydrogenase/glycoside hydrolase, family 4, C-terminal"/>
    <property type="match status" value="1"/>
</dbReference>
<dbReference type="PANTHER" id="PTHR23382">
    <property type="entry name" value="MALATE DEHYDROGENASE"/>
    <property type="match status" value="1"/>
</dbReference>
<evidence type="ECO:0000256" key="1">
    <source>
        <dbReference type="ARBA" id="ARBA00009613"/>
    </source>
</evidence>
<comment type="similarity">
    <text evidence="1">Belongs to the LDH/MDH superfamily. MDH type 2 family.</text>
</comment>
<dbReference type="PhylomeDB" id="B3S8Q1"/>
<dbReference type="FunFam" id="3.90.110.10:FF:000006">
    <property type="entry name" value="putative malate dehydrogenase 1B"/>
    <property type="match status" value="1"/>
</dbReference>
<dbReference type="InterPro" id="IPR010945">
    <property type="entry name" value="Malate_DH_type2"/>
</dbReference>
<dbReference type="KEGG" id="tad:TRIADDRAFT_31069"/>
<proteinExistence type="inferred from homology"/>
<dbReference type="OMA" id="QHPDVWE"/>
<dbReference type="InterPro" id="IPR001236">
    <property type="entry name" value="Lactate/malate_DH_N"/>
</dbReference>
<keyword evidence="10" id="KW-1185">Reference proteome</keyword>
<dbReference type="GO" id="GO:0030060">
    <property type="term" value="F:L-malate dehydrogenase (NAD+) activity"/>
    <property type="evidence" value="ECO:0000318"/>
    <property type="project" value="GO_Central"/>
</dbReference>
<dbReference type="HOGENOM" id="CLU_040727_2_3_1"/>
<dbReference type="FunCoup" id="B3S8Q1">
    <property type="interactions" value="130"/>
</dbReference>
<dbReference type="PROSITE" id="PS51354">
    <property type="entry name" value="GLUTAREDOXIN_2"/>
    <property type="match status" value="1"/>
</dbReference>
<gene>
    <name evidence="9" type="ORF">TRIADDRAFT_31069</name>
</gene>
<evidence type="ECO:0000313" key="10">
    <source>
        <dbReference type="Proteomes" id="UP000009022"/>
    </source>
</evidence>
<feature type="domain" description="Lactate/malate dehydrogenase N-terminal" evidence="7">
    <location>
        <begin position="132"/>
        <end position="279"/>
    </location>
</feature>
<evidence type="ECO:0000256" key="4">
    <source>
        <dbReference type="ARBA" id="ARBA00023002"/>
    </source>
</evidence>
<evidence type="ECO:0000313" key="9">
    <source>
        <dbReference type="EMBL" id="EDV20925.1"/>
    </source>
</evidence>
<dbReference type="Proteomes" id="UP000009022">
    <property type="component" value="Unassembled WGS sequence"/>
</dbReference>
<dbReference type="AlphaFoldDB" id="B3S8Q1"/>